<dbReference type="InterPro" id="IPR050953">
    <property type="entry name" value="N4_N6_ade-DNA_methylase"/>
</dbReference>
<dbReference type="PANTHER" id="PTHR33841:SF1">
    <property type="entry name" value="DNA METHYLTRANSFERASE A"/>
    <property type="match status" value="1"/>
</dbReference>
<dbReference type="GO" id="GO:0032259">
    <property type="term" value="P:methylation"/>
    <property type="evidence" value="ECO:0007669"/>
    <property type="project" value="UniProtKB-KW"/>
</dbReference>
<dbReference type="PANTHER" id="PTHR33841">
    <property type="entry name" value="DNA METHYLTRANSFERASE YEEA-RELATED"/>
    <property type="match status" value="1"/>
</dbReference>
<dbReference type="EMBL" id="CP012109">
    <property type="protein sequence ID" value="AKQ68203.1"/>
    <property type="molecule type" value="Genomic_DNA"/>
</dbReference>
<dbReference type="OrthoDB" id="9761012at2"/>
<dbReference type="PRINTS" id="PR00507">
    <property type="entry name" value="N12N6MTFRASE"/>
</dbReference>
<dbReference type="InterPro" id="IPR002052">
    <property type="entry name" value="DNA_methylase_N6_adenine_CS"/>
</dbReference>
<dbReference type="KEGG" id="mym:A176_005115"/>
<evidence type="ECO:0000256" key="5">
    <source>
        <dbReference type="ARBA" id="ARBA00047942"/>
    </source>
</evidence>
<evidence type="ECO:0000256" key="4">
    <source>
        <dbReference type="ARBA" id="ARBA00022691"/>
    </source>
</evidence>
<dbReference type="GO" id="GO:0009007">
    <property type="term" value="F:site-specific DNA-methyltransferase (adenine-specific) activity"/>
    <property type="evidence" value="ECO:0007669"/>
    <property type="project" value="UniProtKB-EC"/>
</dbReference>
<reference evidence="7 8" key="1">
    <citation type="journal article" date="2016" name="PLoS ONE">
        <title>Complete Genome Sequence and Comparative Genomics of a Novel Myxobacterium Myxococcus hansupus.</title>
        <authorList>
            <person name="Sharma G."/>
            <person name="Narwani T."/>
            <person name="Subramanian S."/>
        </authorList>
    </citation>
    <scope>NUCLEOTIDE SEQUENCE [LARGE SCALE GENOMIC DNA]</scope>
    <source>
        <strain evidence="8">mixupus</strain>
    </source>
</reference>
<evidence type="ECO:0000256" key="2">
    <source>
        <dbReference type="ARBA" id="ARBA00022603"/>
    </source>
</evidence>
<proteinExistence type="predicted"/>
<keyword evidence="3" id="KW-0808">Transferase</keyword>
<evidence type="ECO:0000256" key="1">
    <source>
        <dbReference type="ARBA" id="ARBA00011900"/>
    </source>
</evidence>
<keyword evidence="2" id="KW-0489">Methyltransferase</keyword>
<dbReference type="eggNOG" id="COG1002">
    <property type="taxonomic scope" value="Bacteria"/>
</dbReference>
<dbReference type="Proteomes" id="UP000009026">
    <property type="component" value="Chromosome"/>
</dbReference>
<feature type="domain" description="Type II methyltransferase M.TaqI-like" evidence="6">
    <location>
        <begin position="548"/>
        <end position="775"/>
    </location>
</feature>
<evidence type="ECO:0000256" key="3">
    <source>
        <dbReference type="ARBA" id="ARBA00022679"/>
    </source>
</evidence>
<dbReference type="Pfam" id="PF07669">
    <property type="entry name" value="Eco57I"/>
    <property type="match status" value="1"/>
</dbReference>
<dbReference type="GO" id="GO:0003676">
    <property type="term" value="F:nucleic acid binding"/>
    <property type="evidence" value="ECO:0007669"/>
    <property type="project" value="InterPro"/>
</dbReference>
<evidence type="ECO:0000313" key="8">
    <source>
        <dbReference type="Proteomes" id="UP000009026"/>
    </source>
</evidence>
<dbReference type="PATRIC" id="fig|1297742.4.peg.5179"/>
<dbReference type="EC" id="2.1.1.72" evidence="1"/>
<accession>A0A0H4X2U9</accession>
<dbReference type="GO" id="GO:0006304">
    <property type="term" value="P:DNA modification"/>
    <property type="evidence" value="ECO:0007669"/>
    <property type="project" value="InterPro"/>
</dbReference>
<evidence type="ECO:0000259" key="6">
    <source>
        <dbReference type="Pfam" id="PF07669"/>
    </source>
</evidence>
<dbReference type="InterPro" id="IPR011639">
    <property type="entry name" value="MethylTrfase_TaqI-like_dom"/>
</dbReference>
<sequence>MARRLSTTRAAELAFNAISIEGGLLAADWLSRAAQLKAPLQDPADYGVPKGIELRDEIGRSWRIAQAHWADFEAGRKAKAEPDALSRRFTLSLLREALGYGDLAEQQQSLELDGRGWPLTSIDGTGRVPLVCAPAGSGLDTPHRCLGDEHRKRSAFGLIQEFLNFSKDALWGLASDGLTLRIVRDNASLTRPAWIEIDLARIFTERLYPDFAAAWLVLHRSRFGRADRDPASCALEAWHSSARSEGTRARERLRGGFEDAILALGQGFLSHPSNQALRKALHDGSLTKKAYFGELLRLVYRLIFLLAIEERELLHPKNATNDAKARYALGYSMKRLRDRSSRRAAQDRHGDFWEALKVVFRGLSNGEAALGLPALGGLFAPTQCPNLDGASLDNRALLGAVFKLCWLRESSGLSRVNWRDMGADELGYVYEGLLELDPHITQDGRTFSLVDHRGNDRKTSGSYYTPESLVSVLLDSALEPVIADTIAKHPTSTAKALLDLAIVDPACGSGHFLLVAARRLATHVARVSASGTPSAEEYQRALRQVVAKCIFGVDLNPMAIELCKVSLWMEAVDPGLPLTFLDSHIQHGNALIGTTPALMANGVPDAAWDPIEGDDKKTASALRKKNKVEAKQSTLNLSSRAVDEAKAVTQAVADLDAESDTDAASLKGKEQHWTGILSSDAYRHQKLVADAWCSAFVWPKHPGPFAEAAPTNGVWHRLRDVGTASQTTTTTTSELAEQYRFFHWHLQFPQVFAKGGFDVVLGNPPWERVKLQEQEFFAPRDEEIANAPNASARKKLIARLPATNPALWEEWTTASRRAEGESHTIRQSGRYPLCGKGDVNTYAIFAEHNRSVLGPCGRAGFIVPTGIATDDTTKEYFGTLVTGRELATFYSFENEEFVFPGVHHAFRFALLTVTRAQTKAAADLVFFARQVTALDDPERHFSLTPADFEALNPNTRTCPTFRSRRDADINLAMYRRVGVLWREDDPDGNPWGVRFMAMLHMANDSGLFRTRTELEAAGWKLDGNCFVLNPQRALPLIEAKMVHHFDHRYGTYEGQSEAQANQGKLPEFDDAAHADPNRLTLPNYWVPSSDVRDRLAERWSRGWLLGWRNICRSTDQRTVLMSLFPAVGVAHSMHLMTASRPPLELAVLYATLVSFVVDYAARQKVGGTNLTHGYMRQFPVPSPDFFLRNAPWDWMPIRDWITPRVIELTYTAWDLEPFALDVGDGGPPYVWDPERRFLLRAELDAAFFHLYGLSRDDVDYIMGTFPVVKKNDEKAYGEFRTKRVVLERYDALAASAASGKPYVSPLGPPRRA</sequence>
<dbReference type="REBASE" id="116540">
    <property type="entry name" value="Msp436ORF5115P"/>
</dbReference>
<dbReference type="InterPro" id="IPR029063">
    <property type="entry name" value="SAM-dependent_MTases_sf"/>
</dbReference>
<gene>
    <name evidence="7" type="ORF">A176_005115</name>
</gene>
<protein>
    <recommendedName>
        <fullName evidence="1">site-specific DNA-methyltransferase (adenine-specific)</fullName>
        <ecNumber evidence="1">2.1.1.72</ecNumber>
    </recommendedName>
</protein>
<dbReference type="PROSITE" id="PS00092">
    <property type="entry name" value="N6_MTASE"/>
    <property type="match status" value="1"/>
</dbReference>
<evidence type="ECO:0000313" key="7">
    <source>
        <dbReference type="EMBL" id="AKQ68203.1"/>
    </source>
</evidence>
<organism evidence="7 8">
    <name type="scientific">Pseudomyxococcus hansupus</name>
    <dbReference type="NCBI Taxonomy" id="1297742"/>
    <lineage>
        <taxon>Bacteria</taxon>
        <taxon>Pseudomonadati</taxon>
        <taxon>Myxococcota</taxon>
        <taxon>Myxococcia</taxon>
        <taxon>Myxococcales</taxon>
        <taxon>Cystobacterineae</taxon>
        <taxon>Myxococcaceae</taxon>
        <taxon>Pseudomyxococcus</taxon>
    </lineage>
</organism>
<dbReference type="Gene3D" id="3.40.50.150">
    <property type="entry name" value="Vaccinia Virus protein VP39"/>
    <property type="match status" value="2"/>
</dbReference>
<comment type="catalytic activity">
    <reaction evidence="5">
        <text>a 2'-deoxyadenosine in DNA + S-adenosyl-L-methionine = an N(6)-methyl-2'-deoxyadenosine in DNA + S-adenosyl-L-homocysteine + H(+)</text>
        <dbReference type="Rhea" id="RHEA:15197"/>
        <dbReference type="Rhea" id="RHEA-COMP:12418"/>
        <dbReference type="Rhea" id="RHEA-COMP:12419"/>
        <dbReference type="ChEBI" id="CHEBI:15378"/>
        <dbReference type="ChEBI" id="CHEBI:57856"/>
        <dbReference type="ChEBI" id="CHEBI:59789"/>
        <dbReference type="ChEBI" id="CHEBI:90615"/>
        <dbReference type="ChEBI" id="CHEBI:90616"/>
        <dbReference type="EC" id="2.1.1.72"/>
    </reaction>
</comment>
<keyword evidence="8" id="KW-1185">Reference proteome</keyword>
<dbReference type="RefSeq" id="WP_002634542.1">
    <property type="nucleotide sequence ID" value="NZ_CP012109.1"/>
</dbReference>
<dbReference type="SUPFAM" id="SSF53335">
    <property type="entry name" value="S-adenosyl-L-methionine-dependent methyltransferases"/>
    <property type="match status" value="1"/>
</dbReference>
<dbReference type="STRING" id="1297742.A176_005115"/>
<keyword evidence="4" id="KW-0949">S-adenosyl-L-methionine</keyword>
<name>A0A0H4X2U9_9BACT</name>